<dbReference type="InterPro" id="IPR005103">
    <property type="entry name" value="AA9_LPMO"/>
</dbReference>
<evidence type="ECO:0000256" key="6">
    <source>
        <dbReference type="ARBA" id="ARBA00023157"/>
    </source>
</evidence>
<evidence type="ECO:0000313" key="14">
    <source>
        <dbReference type="EMBL" id="RYP05264.1"/>
    </source>
</evidence>
<feature type="domain" description="Auxiliary Activity family 9 catalytic" evidence="13">
    <location>
        <begin position="18"/>
        <end position="225"/>
    </location>
</feature>
<dbReference type="GO" id="GO:0030245">
    <property type="term" value="P:cellulose catabolic process"/>
    <property type="evidence" value="ECO:0007669"/>
    <property type="project" value="UniProtKB-KW"/>
</dbReference>
<keyword evidence="15" id="KW-1185">Reference proteome</keyword>
<evidence type="ECO:0000256" key="9">
    <source>
        <dbReference type="ARBA" id="ARBA00044502"/>
    </source>
</evidence>
<sequence>MKVTAAALFGLAALASGHSIFQKVSVNGADQGLLKGVRAPDSDYPIQNVNDAGFACNKDIRHKDSTVVPIPAGARVGAWWGHVIGGPQGPNDPDHPIAASHKGPISVYLAKVDDAATAGTTGLKWFKVAEAGLSNGKWAVDTMIANQGWHYFTMPSCVAPGDYLMRVELLALHSAYSPGGAQFYMECAQIRVTGSGTNKGSSFVSFPGAYSANDPGITISIYDNNGNPNNGGKPYAIPGPQLLTC</sequence>
<evidence type="ECO:0000256" key="2">
    <source>
        <dbReference type="ARBA" id="ARBA00004613"/>
    </source>
</evidence>
<dbReference type="Gene3D" id="2.70.50.70">
    <property type="match status" value="1"/>
</dbReference>
<keyword evidence="5" id="KW-0136">Cellulose degradation</keyword>
<evidence type="ECO:0000256" key="10">
    <source>
        <dbReference type="ARBA" id="ARBA00045077"/>
    </source>
</evidence>
<evidence type="ECO:0000256" key="3">
    <source>
        <dbReference type="ARBA" id="ARBA00022525"/>
    </source>
</evidence>
<feature type="chain" id="PRO_5020789140" description="lytic cellulose monooxygenase (C4-dehydrogenating)" evidence="12">
    <location>
        <begin position="18"/>
        <end position="245"/>
    </location>
</feature>
<dbReference type="PANTHER" id="PTHR33353:SF13">
    <property type="entry name" value="ENDOGLUCANASE II"/>
    <property type="match status" value="1"/>
</dbReference>
<dbReference type="Pfam" id="PF03443">
    <property type="entry name" value="AA9"/>
    <property type="match status" value="1"/>
</dbReference>
<dbReference type="InterPro" id="IPR049892">
    <property type="entry name" value="AA9"/>
</dbReference>
<feature type="signal peptide" evidence="12">
    <location>
        <begin position="1"/>
        <end position="17"/>
    </location>
</feature>
<dbReference type="GO" id="GO:0005576">
    <property type="term" value="C:extracellular region"/>
    <property type="evidence" value="ECO:0007669"/>
    <property type="project" value="UniProtKB-SubCell"/>
</dbReference>
<evidence type="ECO:0000256" key="8">
    <source>
        <dbReference type="ARBA" id="ARBA00023326"/>
    </source>
</evidence>
<dbReference type="AlphaFoldDB" id="A0A4Q4THC5"/>
<evidence type="ECO:0000313" key="15">
    <source>
        <dbReference type="Proteomes" id="UP000293360"/>
    </source>
</evidence>
<keyword evidence="4 12" id="KW-0732">Signal</keyword>
<name>A0A4Q4THC5_9PEZI</name>
<evidence type="ECO:0000259" key="13">
    <source>
        <dbReference type="Pfam" id="PF03443"/>
    </source>
</evidence>
<comment type="cofactor">
    <cofactor evidence="1">
        <name>Cu(2+)</name>
        <dbReference type="ChEBI" id="CHEBI:29036"/>
    </cofactor>
</comment>
<gene>
    <name evidence="14" type="ORF">DL764_003925</name>
</gene>
<comment type="similarity">
    <text evidence="9">Belongs to the polysaccharide monooxygenase AA9 family.</text>
</comment>
<keyword evidence="6" id="KW-1015">Disulfide bond</keyword>
<dbReference type="EMBL" id="QJNU01000174">
    <property type="protein sequence ID" value="RYP05264.1"/>
    <property type="molecule type" value="Genomic_DNA"/>
</dbReference>
<keyword evidence="8" id="KW-0624">Polysaccharide degradation</keyword>
<dbReference type="EC" id="1.14.99.56" evidence="11"/>
<organism evidence="14 15">
    <name type="scientific">Monosporascus ibericus</name>
    <dbReference type="NCBI Taxonomy" id="155417"/>
    <lineage>
        <taxon>Eukaryota</taxon>
        <taxon>Fungi</taxon>
        <taxon>Dikarya</taxon>
        <taxon>Ascomycota</taxon>
        <taxon>Pezizomycotina</taxon>
        <taxon>Sordariomycetes</taxon>
        <taxon>Xylariomycetidae</taxon>
        <taxon>Xylariales</taxon>
        <taxon>Xylariales incertae sedis</taxon>
        <taxon>Monosporascus</taxon>
    </lineage>
</organism>
<dbReference type="CDD" id="cd21175">
    <property type="entry name" value="LPMO_AA9"/>
    <property type="match status" value="1"/>
</dbReference>
<dbReference type="OrthoDB" id="2525337at2759"/>
<evidence type="ECO:0000256" key="1">
    <source>
        <dbReference type="ARBA" id="ARBA00001973"/>
    </source>
</evidence>
<comment type="subcellular location">
    <subcellularLocation>
        <location evidence="2">Secreted</location>
    </subcellularLocation>
</comment>
<proteinExistence type="inferred from homology"/>
<comment type="caution">
    <text evidence="14">The sequence shown here is derived from an EMBL/GenBank/DDBJ whole genome shotgun (WGS) entry which is preliminary data.</text>
</comment>
<evidence type="ECO:0000256" key="11">
    <source>
        <dbReference type="ARBA" id="ARBA00047174"/>
    </source>
</evidence>
<dbReference type="PANTHER" id="PTHR33353">
    <property type="entry name" value="PUTATIVE (AFU_ORTHOLOGUE AFUA_1G12560)-RELATED"/>
    <property type="match status" value="1"/>
</dbReference>
<evidence type="ECO:0000256" key="4">
    <source>
        <dbReference type="ARBA" id="ARBA00022729"/>
    </source>
</evidence>
<evidence type="ECO:0000256" key="12">
    <source>
        <dbReference type="SAM" id="SignalP"/>
    </source>
</evidence>
<evidence type="ECO:0000256" key="7">
    <source>
        <dbReference type="ARBA" id="ARBA00023277"/>
    </source>
</evidence>
<protein>
    <recommendedName>
        <fullName evidence="11">lytic cellulose monooxygenase (C4-dehydrogenating)</fullName>
        <ecNumber evidence="11">1.14.99.56</ecNumber>
    </recommendedName>
</protein>
<dbReference type="Proteomes" id="UP000293360">
    <property type="component" value="Unassembled WGS sequence"/>
</dbReference>
<reference evidence="14 15" key="1">
    <citation type="submission" date="2018-06" db="EMBL/GenBank/DDBJ databases">
        <title>Complete Genomes of Monosporascus.</title>
        <authorList>
            <person name="Robinson A.J."/>
            <person name="Natvig D.O."/>
        </authorList>
    </citation>
    <scope>NUCLEOTIDE SEQUENCE [LARGE SCALE GENOMIC DNA]</scope>
    <source>
        <strain evidence="14 15">CBS 110550</strain>
    </source>
</reference>
<dbReference type="STRING" id="155417.A0A4Q4THC5"/>
<keyword evidence="7" id="KW-0119">Carbohydrate metabolism</keyword>
<evidence type="ECO:0000256" key="5">
    <source>
        <dbReference type="ARBA" id="ARBA00023001"/>
    </source>
</evidence>
<comment type="catalytic activity">
    <reaction evidence="10">
        <text>[(1-&gt;4)-beta-D-glucosyl]n+m + reduced acceptor + O2 = 4-dehydro-beta-D-glucosyl-[(1-&gt;4)-beta-D-glucosyl]n-1 + [(1-&gt;4)-beta-D-glucosyl]m + acceptor + H2O.</text>
        <dbReference type="EC" id="1.14.99.56"/>
    </reaction>
</comment>
<accession>A0A4Q4THC5</accession>
<keyword evidence="3" id="KW-0964">Secreted</keyword>